<dbReference type="AlphaFoldDB" id="A0A4Q9DSK1"/>
<dbReference type="OrthoDB" id="174569at2"/>
<feature type="domain" description="SLH" evidence="7">
    <location>
        <begin position="182"/>
        <end position="236"/>
    </location>
</feature>
<proteinExistence type="predicted"/>
<dbReference type="InterPro" id="IPR051465">
    <property type="entry name" value="Cell_Envelope_Struct_Comp"/>
</dbReference>
<evidence type="ECO:0000259" key="7">
    <source>
        <dbReference type="PROSITE" id="PS51272"/>
    </source>
</evidence>
<dbReference type="Proteomes" id="UP000293142">
    <property type="component" value="Unassembled WGS sequence"/>
</dbReference>
<dbReference type="RefSeq" id="WP_131014223.1">
    <property type="nucleotide sequence ID" value="NZ_SIRE01000010.1"/>
</dbReference>
<dbReference type="GO" id="GO:0020037">
    <property type="term" value="F:heme binding"/>
    <property type="evidence" value="ECO:0007669"/>
    <property type="project" value="InterPro"/>
</dbReference>
<dbReference type="Pfam" id="PF13442">
    <property type="entry name" value="Cytochrome_CBB3"/>
    <property type="match status" value="1"/>
</dbReference>
<keyword evidence="2 4" id="KW-0479">Metal-binding</keyword>
<dbReference type="InterPro" id="IPR009056">
    <property type="entry name" value="Cyt_c-like_dom"/>
</dbReference>
<sequence>MRIRNRHIPAAMLAVAAISSAIAAASLNNDNSAAASAAIPAPDGQALYEQHCLACHGTDARGMSKYPSLIGSAKTKNFDRAYSFISQNMPQNAPGSLKEDEYKAITKYVLSLNGVPTDFSDIDSHWARQDIVELFDKKYVDGYTVNGKLLYKPDQHITRAEFVRYLVKAKELYLSNSDTAGLTDIDSLKNNKIYIITAVENGLVDGYPDHTFKPNNPITRAEIAVLLARSELLSAGAADRGFQDIPHGYWAEKAIFAVQQAKLFDGYEDGSFRPDNKMTRGEAAAVIKRLVDAP</sequence>
<protein>
    <submittedName>
        <fullName evidence="8">C-type cytochrome</fullName>
    </submittedName>
</protein>
<reference evidence="8 9" key="1">
    <citation type="submission" date="2019-02" db="EMBL/GenBank/DDBJ databases">
        <title>Paenibacillus sp. nov., isolated from surface-sterilized tissue of Thalictrum simplex L.</title>
        <authorList>
            <person name="Tuo L."/>
        </authorList>
    </citation>
    <scope>NUCLEOTIDE SEQUENCE [LARGE SCALE GENOMIC DNA]</scope>
    <source>
        <strain evidence="8 9">N2SHLJ1</strain>
    </source>
</reference>
<dbReference type="Gene3D" id="1.10.760.10">
    <property type="entry name" value="Cytochrome c-like domain"/>
    <property type="match status" value="1"/>
</dbReference>
<feature type="domain" description="SLH" evidence="7">
    <location>
        <begin position="114"/>
        <end position="180"/>
    </location>
</feature>
<keyword evidence="3 4" id="KW-0408">Iron</keyword>
<keyword evidence="9" id="KW-1185">Reference proteome</keyword>
<evidence type="ECO:0000313" key="8">
    <source>
        <dbReference type="EMBL" id="TBL78239.1"/>
    </source>
</evidence>
<evidence type="ECO:0000256" key="1">
    <source>
        <dbReference type="ARBA" id="ARBA00022617"/>
    </source>
</evidence>
<comment type="caution">
    <text evidence="8">The sequence shown here is derived from an EMBL/GenBank/DDBJ whole genome shotgun (WGS) entry which is preliminary data.</text>
</comment>
<evidence type="ECO:0000259" key="6">
    <source>
        <dbReference type="PROSITE" id="PS51007"/>
    </source>
</evidence>
<name>A0A4Q9DSK1_9BACL</name>
<organism evidence="8 9">
    <name type="scientific">Paenibacillus thalictri</name>
    <dbReference type="NCBI Taxonomy" id="2527873"/>
    <lineage>
        <taxon>Bacteria</taxon>
        <taxon>Bacillati</taxon>
        <taxon>Bacillota</taxon>
        <taxon>Bacilli</taxon>
        <taxon>Bacillales</taxon>
        <taxon>Paenibacillaceae</taxon>
        <taxon>Paenibacillus</taxon>
    </lineage>
</organism>
<evidence type="ECO:0000256" key="3">
    <source>
        <dbReference type="ARBA" id="ARBA00023004"/>
    </source>
</evidence>
<dbReference type="Pfam" id="PF00395">
    <property type="entry name" value="SLH"/>
    <property type="match status" value="3"/>
</dbReference>
<dbReference type="SUPFAM" id="SSF46626">
    <property type="entry name" value="Cytochrome c"/>
    <property type="match status" value="1"/>
</dbReference>
<feature type="domain" description="Cytochrome c" evidence="6">
    <location>
        <begin position="39"/>
        <end position="113"/>
    </location>
</feature>
<evidence type="ECO:0000256" key="2">
    <source>
        <dbReference type="ARBA" id="ARBA00022723"/>
    </source>
</evidence>
<feature type="domain" description="SLH" evidence="7">
    <location>
        <begin position="238"/>
        <end position="294"/>
    </location>
</feature>
<dbReference type="PANTHER" id="PTHR43308">
    <property type="entry name" value="OUTER MEMBRANE PROTEIN ALPHA-RELATED"/>
    <property type="match status" value="1"/>
</dbReference>
<keyword evidence="5" id="KW-0732">Signal</keyword>
<evidence type="ECO:0000256" key="5">
    <source>
        <dbReference type="SAM" id="SignalP"/>
    </source>
</evidence>
<evidence type="ECO:0000256" key="4">
    <source>
        <dbReference type="PROSITE-ProRule" id="PRU00433"/>
    </source>
</evidence>
<dbReference type="EMBL" id="SIRE01000010">
    <property type="protein sequence ID" value="TBL78239.1"/>
    <property type="molecule type" value="Genomic_DNA"/>
</dbReference>
<keyword evidence="1 4" id="KW-0349">Heme</keyword>
<dbReference type="InterPro" id="IPR036909">
    <property type="entry name" value="Cyt_c-like_dom_sf"/>
</dbReference>
<dbReference type="PROSITE" id="PS51272">
    <property type="entry name" value="SLH"/>
    <property type="match status" value="3"/>
</dbReference>
<dbReference type="InterPro" id="IPR001119">
    <property type="entry name" value="SLH_dom"/>
</dbReference>
<evidence type="ECO:0000313" key="9">
    <source>
        <dbReference type="Proteomes" id="UP000293142"/>
    </source>
</evidence>
<dbReference type="GO" id="GO:0046872">
    <property type="term" value="F:metal ion binding"/>
    <property type="evidence" value="ECO:0007669"/>
    <property type="project" value="UniProtKB-KW"/>
</dbReference>
<feature type="chain" id="PRO_5039128791" evidence="5">
    <location>
        <begin position="24"/>
        <end position="294"/>
    </location>
</feature>
<gene>
    <name evidence="8" type="ORF">EYB31_15320</name>
</gene>
<dbReference type="PROSITE" id="PS51007">
    <property type="entry name" value="CYTC"/>
    <property type="match status" value="1"/>
</dbReference>
<accession>A0A4Q9DSK1</accession>
<dbReference type="GO" id="GO:0009055">
    <property type="term" value="F:electron transfer activity"/>
    <property type="evidence" value="ECO:0007669"/>
    <property type="project" value="InterPro"/>
</dbReference>
<feature type="signal peptide" evidence="5">
    <location>
        <begin position="1"/>
        <end position="23"/>
    </location>
</feature>